<evidence type="ECO:0000313" key="2">
    <source>
        <dbReference type="Proteomes" id="UP000187455"/>
    </source>
</evidence>
<accession>A0A1R0H0U0</accession>
<comment type="caution">
    <text evidence="1">The sequence shown here is derived from an EMBL/GenBank/DDBJ whole genome shotgun (WGS) entry which is preliminary data.</text>
</comment>
<reference evidence="1 2" key="1">
    <citation type="journal article" date="2016" name="Mol. Biol. Evol.">
        <title>Genome-Wide Survey of Gut Fungi (Harpellales) Reveals the First Horizontally Transferred Ubiquitin Gene from a Mosquito Host.</title>
        <authorList>
            <person name="Wang Y."/>
            <person name="White M.M."/>
            <person name="Kvist S."/>
            <person name="Moncalvo J.M."/>
        </authorList>
    </citation>
    <scope>NUCLEOTIDE SEQUENCE [LARGE SCALE GENOMIC DNA]</scope>
    <source>
        <strain evidence="1 2">ALG-7-W6</strain>
    </source>
</reference>
<organism evidence="1 2">
    <name type="scientific">Smittium mucronatum</name>
    <dbReference type="NCBI Taxonomy" id="133383"/>
    <lineage>
        <taxon>Eukaryota</taxon>
        <taxon>Fungi</taxon>
        <taxon>Fungi incertae sedis</taxon>
        <taxon>Zoopagomycota</taxon>
        <taxon>Kickxellomycotina</taxon>
        <taxon>Harpellomycetes</taxon>
        <taxon>Harpellales</taxon>
        <taxon>Legeriomycetaceae</taxon>
        <taxon>Smittium</taxon>
    </lineage>
</organism>
<dbReference type="AlphaFoldDB" id="A0A1R0H0U0"/>
<dbReference type="Proteomes" id="UP000187455">
    <property type="component" value="Unassembled WGS sequence"/>
</dbReference>
<name>A0A1R0H0U0_9FUNG</name>
<evidence type="ECO:0000313" key="1">
    <source>
        <dbReference type="EMBL" id="OLY82753.1"/>
    </source>
</evidence>
<sequence>MCINSSDEVHKPNWSSQNMRFCMEGSVSFIINVHVFNDDREVFLGSNGRLGNSLPDKRATEIYFDFPMKLSMNLKVFWSDFESFIASLSKPLNRMTES</sequence>
<proteinExistence type="predicted"/>
<protein>
    <submittedName>
        <fullName evidence="1">Uncharacterized protein</fullName>
    </submittedName>
</protein>
<gene>
    <name evidence="1" type="ORF">AYI68_g3118</name>
</gene>
<dbReference type="EMBL" id="LSSL01001268">
    <property type="protein sequence ID" value="OLY82753.1"/>
    <property type="molecule type" value="Genomic_DNA"/>
</dbReference>
<keyword evidence="2" id="KW-1185">Reference proteome</keyword>